<accession>A0ABT4M8Z8</accession>
<feature type="domain" description="HNH nuclease" evidence="1">
    <location>
        <begin position="298"/>
        <end position="349"/>
    </location>
</feature>
<dbReference type="CDD" id="cd00085">
    <property type="entry name" value="HNHc"/>
    <property type="match status" value="1"/>
</dbReference>
<dbReference type="Proteomes" id="UP001081071">
    <property type="component" value="Unassembled WGS sequence"/>
</dbReference>
<evidence type="ECO:0000313" key="3">
    <source>
        <dbReference type="Proteomes" id="UP001081071"/>
    </source>
</evidence>
<keyword evidence="2" id="KW-0540">Nuclease</keyword>
<dbReference type="GO" id="GO:0004519">
    <property type="term" value="F:endonuclease activity"/>
    <property type="evidence" value="ECO:0007669"/>
    <property type="project" value="UniProtKB-KW"/>
</dbReference>
<proteinExistence type="predicted"/>
<organism evidence="2 3">
    <name type="scientific">Rhodococcus ruber</name>
    <dbReference type="NCBI Taxonomy" id="1830"/>
    <lineage>
        <taxon>Bacteria</taxon>
        <taxon>Bacillati</taxon>
        <taxon>Actinomycetota</taxon>
        <taxon>Actinomycetes</taxon>
        <taxon>Mycobacteriales</taxon>
        <taxon>Nocardiaceae</taxon>
        <taxon>Rhodococcus</taxon>
    </lineage>
</organism>
<protein>
    <submittedName>
        <fullName evidence="2">HNH endonuclease signature motif containing protein</fullName>
    </submittedName>
</protein>
<dbReference type="InterPro" id="IPR002711">
    <property type="entry name" value="HNH"/>
</dbReference>
<name>A0ABT4M8Z8_9NOCA</name>
<gene>
    <name evidence="2" type="ORF">O4220_02765</name>
</gene>
<dbReference type="EMBL" id="JAPWIJ010000001">
    <property type="protein sequence ID" value="MCZ4517421.1"/>
    <property type="molecule type" value="Genomic_DNA"/>
</dbReference>
<dbReference type="Gene3D" id="1.10.30.50">
    <property type="match status" value="1"/>
</dbReference>
<dbReference type="InterPro" id="IPR003615">
    <property type="entry name" value="HNH_nuc"/>
</dbReference>
<dbReference type="SMART" id="SM00507">
    <property type="entry name" value="HNHc"/>
    <property type="match status" value="1"/>
</dbReference>
<dbReference type="RefSeq" id="WP_269602028.1">
    <property type="nucleotide sequence ID" value="NZ_JAPWIJ010000001.1"/>
</dbReference>
<reference evidence="2" key="1">
    <citation type="submission" date="2022-12" db="EMBL/GenBank/DDBJ databases">
        <authorList>
            <person name="Krivoruchko A.V."/>
            <person name="Elkin A."/>
        </authorList>
    </citation>
    <scope>NUCLEOTIDE SEQUENCE</scope>
    <source>
        <strain evidence="2">IEGM 1391</strain>
    </source>
</reference>
<evidence type="ECO:0000259" key="1">
    <source>
        <dbReference type="SMART" id="SM00507"/>
    </source>
</evidence>
<keyword evidence="2" id="KW-0378">Hydrolase</keyword>
<sequence>MSDMAEAGSEAGRIETKEIETEICALAGRIAAASAQYLILVGEFDSRRGWAAWEVRSCAHWLSWRAGVDLHTAREQVRVAKAMRELPLITSAYLSGTISFSKVRAMTRVATAENEASLLQKALDAPAAHIERLCRGLKKAMRPTRRNGVDLDPCLGRWRWDEDDGSLVVSARFRPEDGKRFLAALTRAEYERTRTDDEADSDRAAPAPPNPVPAMIAMAEMVCAAVDSPVVSPAAEVLVHIGGVDEAGHDHAHLDDGPGLDDETLAQVLCSAVMRTVGHGRLGKTVRWSPTAKSPSRTQMRQLIIRDRCCAVPGCGRTRFMHAHHVTYRSRGGETTLDNLVLLCGEHHRALHDGYFFIEGLGDQRFSFRHPSGTEIIHAPAVSGDADEIRRQYDGIAPDAIVPNWGGEGLDLSYATDVLITNWQQAA</sequence>
<evidence type="ECO:0000313" key="2">
    <source>
        <dbReference type="EMBL" id="MCZ4517421.1"/>
    </source>
</evidence>
<comment type="caution">
    <text evidence="2">The sequence shown here is derived from an EMBL/GenBank/DDBJ whole genome shotgun (WGS) entry which is preliminary data.</text>
</comment>
<keyword evidence="2" id="KW-0255">Endonuclease</keyword>
<keyword evidence="3" id="KW-1185">Reference proteome</keyword>
<dbReference type="Pfam" id="PF01844">
    <property type="entry name" value="HNH"/>
    <property type="match status" value="1"/>
</dbReference>